<reference evidence="2" key="1">
    <citation type="submission" date="2018-11" db="EMBL/GenBank/DDBJ databases">
        <authorList>
            <consortium name="Genoscope - CEA"/>
            <person name="William W."/>
        </authorList>
    </citation>
    <scope>NUCLEOTIDE SEQUENCE</scope>
</reference>
<dbReference type="EMBL" id="LR031873">
    <property type="protein sequence ID" value="VDD15258.1"/>
    <property type="molecule type" value="Genomic_DNA"/>
</dbReference>
<name>A0A3P6CNK9_BRAOL</name>
<accession>A0A3P6CNK9</accession>
<evidence type="ECO:0000313" key="2">
    <source>
        <dbReference type="EMBL" id="VDD15258.1"/>
    </source>
</evidence>
<gene>
    <name evidence="2" type="ORF">BOLC4T28067H</name>
</gene>
<protein>
    <submittedName>
        <fullName evidence="2">Uncharacterized protein</fullName>
    </submittedName>
</protein>
<feature type="compositionally biased region" description="Basic residues" evidence="1">
    <location>
        <begin position="31"/>
        <end position="44"/>
    </location>
</feature>
<evidence type="ECO:0000256" key="1">
    <source>
        <dbReference type="SAM" id="MobiDB-lite"/>
    </source>
</evidence>
<sequence>MRFSSKPVSSPGRTKNPPLLMRFLRTTAGSKSRRRSRSRTRSRKPIFFRKTRFLAMSEERQVGQGVSLSLAAVSFTVSPRWSQRRYASKKKPPKKRSVTNSM</sequence>
<dbReference type="AlphaFoldDB" id="A0A3P6CNK9"/>
<organism evidence="2">
    <name type="scientific">Brassica oleracea</name>
    <name type="common">Wild cabbage</name>
    <dbReference type="NCBI Taxonomy" id="3712"/>
    <lineage>
        <taxon>Eukaryota</taxon>
        <taxon>Viridiplantae</taxon>
        <taxon>Streptophyta</taxon>
        <taxon>Embryophyta</taxon>
        <taxon>Tracheophyta</taxon>
        <taxon>Spermatophyta</taxon>
        <taxon>Magnoliopsida</taxon>
        <taxon>eudicotyledons</taxon>
        <taxon>Gunneridae</taxon>
        <taxon>Pentapetalae</taxon>
        <taxon>rosids</taxon>
        <taxon>malvids</taxon>
        <taxon>Brassicales</taxon>
        <taxon>Brassicaceae</taxon>
        <taxon>Brassiceae</taxon>
        <taxon>Brassica</taxon>
    </lineage>
</organism>
<feature type="region of interest" description="Disordered" evidence="1">
    <location>
        <begin position="1"/>
        <end position="44"/>
    </location>
</feature>
<proteinExistence type="predicted"/>
<feature type="region of interest" description="Disordered" evidence="1">
    <location>
        <begin position="81"/>
        <end position="102"/>
    </location>
</feature>
<feature type="compositionally biased region" description="Basic residues" evidence="1">
    <location>
        <begin position="82"/>
        <end position="102"/>
    </location>
</feature>
<feature type="compositionally biased region" description="Polar residues" evidence="1">
    <location>
        <begin position="1"/>
        <end position="13"/>
    </location>
</feature>